<sequence length="581" mass="63945">MAAGDKICSEEAGGPSTAEREERNPAGTGKEVVSSSDSSKPPPKKKHRGWGAMPFILGNETFERLATLGLAANFMVYLMREFHMTQVTAANVINIWGGVSNFAPLFGAFISDTYAGRYKTIAFASFADLLGMLAMTLTAWLPQLSPPKCDIATQFSKCKGPNKLQLGVLLTALGLLAVGTGGVRPCSIPFGIDQFDQTTEKGVKQVRSFHQFVLLLIHSGAIDHSNHIGTKVYILIEPEGSIFLGIARVCVAAFKKRRLKLPAEGDNNGVFYDPPLKETLSSKQPLTNQFRFLNKAAMIVDNEIKPDGTPVNAWRIGSIQQVEEVKCLIRIIPIFVNLIITAIAMLQQSTFTVSQAMKMDRNLGPNFKIPPGSIVAISYLTVVIWLPIYDRILVPALCKVTKREGGITVLQRCGIGIVFTILAMVAAGLVERKRRDLANLHPQPLGNSPLSIMWLSPPLILLGFAEAFYQVGMLEFFNMQFPDSMKSIANALLYCSFAITSYLCSLMITIIHGTTGKQDRPDWLTNDINAGKLDYFYFLLAGIGVVNFFYFLYCASSYRYKSSIRVETKSYNDVELAKSVV</sequence>
<dbReference type="EMBL" id="CM051402">
    <property type="protein sequence ID" value="KAJ4711256.1"/>
    <property type="molecule type" value="Genomic_DNA"/>
</dbReference>
<evidence type="ECO:0000313" key="1">
    <source>
        <dbReference type="EMBL" id="KAJ4711256.1"/>
    </source>
</evidence>
<comment type="caution">
    <text evidence="1">The sequence shown here is derived from an EMBL/GenBank/DDBJ whole genome shotgun (WGS) entry which is preliminary data.</text>
</comment>
<dbReference type="Proteomes" id="UP001164539">
    <property type="component" value="Chromosome 9"/>
</dbReference>
<name>A0ACC1XJC9_MELAZ</name>
<reference evidence="1 2" key="1">
    <citation type="journal article" date="2023" name="Science">
        <title>Complex scaffold remodeling in plant triterpene biosynthesis.</title>
        <authorList>
            <person name="De La Pena R."/>
            <person name="Hodgson H."/>
            <person name="Liu J.C."/>
            <person name="Stephenson M.J."/>
            <person name="Martin A.C."/>
            <person name="Owen C."/>
            <person name="Harkess A."/>
            <person name="Leebens-Mack J."/>
            <person name="Jimenez L.E."/>
            <person name="Osbourn A."/>
            <person name="Sattely E.S."/>
        </authorList>
    </citation>
    <scope>NUCLEOTIDE SEQUENCE [LARGE SCALE GENOMIC DNA]</scope>
    <source>
        <strain evidence="2">cv. JPN11</strain>
        <tissue evidence="1">Leaf</tissue>
    </source>
</reference>
<proteinExistence type="predicted"/>
<evidence type="ECO:0000313" key="2">
    <source>
        <dbReference type="Proteomes" id="UP001164539"/>
    </source>
</evidence>
<keyword evidence="2" id="KW-1185">Reference proteome</keyword>
<protein>
    <submittedName>
        <fullName evidence="1">NRT1/PTR family protein 2.2</fullName>
    </submittedName>
</protein>
<accession>A0ACC1XJC9</accession>
<organism evidence="1 2">
    <name type="scientific">Melia azedarach</name>
    <name type="common">Chinaberry tree</name>
    <dbReference type="NCBI Taxonomy" id="155640"/>
    <lineage>
        <taxon>Eukaryota</taxon>
        <taxon>Viridiplantae</taxon>
        <taxon>Streptophyta</taxon>
        <taxon>Embryophyta</taxon>
        <taxon>Tracheophyta</taxon>
        <taxon>Spermatophyta</taxon>
        <taxon>Magnoliopsida</taxon>
        <taxon>eudicotyledons</taxon>
        <taxon>Gunneridae</taxon>
        <taxon>Pentapetalae</taxon>
        <taxon>rosids</taxon>
        <taxon>malvids</taxon>
        <taxon>Sapindales</taxon>
        <taxon>Meliaceae</taxon>
        <taxon>Melia</taxon>
    </lineage>
</organism>
<gene>
    <name evidence="1" type="ORF">OWV82_017303</name>
</gene>